<dbReference type="EMBL" id="JAFFHA010000007">
    <property type="protein sequence ID" value="KAK4653265.1"/>
    <property type="molecule type" value="Genomic_DNA"/>
</dbReference>
<evidence type="ECO:0000256" key="1">
    <source>
        <dbReference type="ARBA" id="ARBA00001971"/>
    </source>
</evidence>
<keyword evidence="8" id="KW-1133">Transmembrane helix</keyword>
<evidence type="ECO:0000313" key="10">
    <source>
        <dbReference type="Proteomes" id="UP001323405"/>
    </source>
</evidence>
<dbReference type="Pfam" id="PF00067">
    <property type="entry name" value="p450"/>
    <property type="match status" value="1"/>
</dbReference>
<gene>
    <name evidence="9" type="ORF">QC762_0081800</name>
</gene>
<name>A0ABR0GBX3_9PEZI</name>
<accession>A0ABR0GBX3</accession>
<evidence type="ECO:0000313" key="9">
    <source>
        <dbReference type="EMBL" id="KAK4653265.1"/>
    </source>
</evidence>
<comment type="similarity">
    <text evidence="2">Belongs to the cytochrome P450 family.</text>
</comment>
<keyword evidence="4" id="KW-0479">Metal-binding</keyword>
<evidence type="ECO:0000256" key="6">
    <source>
        <dbReference type="ARBA" id="ARBA00023004"/>
    </source>
</evidence>
<comment type="caution">
    <text evidence="9">The sequence shown here is derived from an EMBL/GenBank/DDBJ whole genome shotgun (WGS) entry which is preliminary data.</text>
</comment>
<dbReference type="PANTHER" id="PTHR24305:SF157">
    <property type="entry name" value="N-ACETYLTRYPTOPHAN 6-HYDROXYLASE IVOC-RELATED"/>
    <property type="match status" value="1"/>
</dbReference>
<keyword evidence="5" id="KW-0560">Oxidoreductase</keyword>
<keyword evidence="3" id="KW-0349">Heme</keyword>
<dbReference type="Gene3D" id="1.10.630.10">
    <property type="entry name" value="Cytochrome P450"/>
    <property type="match status" value="1"/>
</dbReference>
<keyword evidence="6" id="KW-0408">Iron</keyword>
<evidence type="ECO:0000256" key="8">
    <source>
        <dbReference type="SAM" id="Phobius"/>
    </source>
</evidence>
<proteinExistence type="inferred from homology"/>
<dbReference type="GeneID" id="87903647"/>
<keyword evidence="10" id="KW-1185">Reference proteome</keyword>
<evidence type="ECO:0000256" key="5">
    <source>
        <dbReference type="ARBA" id="ARBA00023002"/>
    </source>
</evidence>
<dbReference type="InterPro" id="IPR050121">
    <property type="entry name" value="Cytochrome_P450_monoxygenase"/>
</dbReference>
<reference evidence="9 10" key="1">
    <citation type="journal article" date="2023" name="bioRxiv">
        <title>High-quality genome assemblies of four members of thePodospora anserinaspecies complex.</title>
        <authorList>
            <person name="Ament-Velasquez S.L."/>
            <person name="Vogan A.A."/>
            <person name="Wallerman O."/>
            <person name="Hartmann F."/>
            <person name="Gautier V."/>
            <person name="Silar P."/>
            <person name="Giraud T."/>
            <person name="Johannesson H."/>
        </authorList>
    </citation>
    <scope>NUCLEOTIDE SEQUENCE [LARGE SCALE GENOMIC DNA]</scope>
    <source>
        <strain evidence="9 10">CBS 415.72m</strain>
    </source>
</reference>
<comment type="cofactor">
    <cofactor evidence="1">
        <name>heme</name>
        <dbReference type="ChEBI" id="CHEBI:30413"/>
    </cofactor>
</comment>
<keyword evidence="8" id="KW-0812">Transmembrane</keyword>
<dbReference type="RefSeq" id="XP_062742240.1">
    <property type="nucleotide sequence ID" value="XM_062883913.1"/>
</dbReference>
<protein>
    <recommendedName>
        <fullName evidence="11">Cytochrome P450 E-class, group I</fullName>
    </recommendedName>
</protein>
<organism evidence="9 10">
    <name type="scientific">Podospora pseudocomata</name>
    <dbReference type="NCBI Taxonomy" id="2093779"/>
    <lineage>
        <taxon>Eukaryota</taxon>
        <taxon>Fungi</taxon>
        <taxon>Dikarya</taxon>
        <taxon>Ascomycota</taxon>
        <taxon>Pezizomycotina</taxon>
        <taxon>Sordariomycetes</taxon>
        <taxon>Sordariomycetidae</taxon>
        <taxon>Sordariales</taxon>
        <taxon>Podosporaceae</taxon>
        <taxon>Podospora</taxon>
    </lineage>
</organism>
<evidence type="ECO:0000256" key="2">
    <source>
        <dbReference type="ARBA" id="ARBA00010617"/>
    </source>
</evidence>
<sequence length="216" mass="24743">MLEQLSDLMEAAPPLPVVVLACLGVYLSGVSLYRLYLSPLSRFPGPKLAALTGWYEFYYDIIKDGQFYLKVQKLHEKYGPIIRINPWELHASDPVLFSQIYSSGVKHRIEKYAWSQQGLRLIDSSHILTESHELHKLRRKPLATFFSSRNTDNMEPIIWQISRRIRSRLQKLHRSGSVVKMEDLFTVVSADLVAAFSFDDAADLTETDELQLPGSM</sequence>
<evidence type="ECO:0000256" key="7">
    <source>
        <dbReference type="ARBA" id="ARBA00023033"/>
    </source>
</evidence>
<evidence type="ECO:0008006" key="11">
    <source>
        <dbReference type="Google" id="ProtNLM"/>
    </source>
</evidence>
<dbReference type="PANTHER" id="PTHR24305">
    <property type="entry name" value="CYTOCHROME P450"/>
    <property type="match status" value="1"/>
</dbReference>
<keyword evidence="7" id="KW-0503">Monooxygenase</keyword>
<dbReference type="InterPro" id="IPR001128">
    <property type="entry name" value="Cyt_P450"/>
</dbReference>
<feature type="transmembrane region" description="Helical" evidence="8">
    <location>
        <begin position="15"/>
        <end position="37"/>
    </location>
</feature>
<evidence type="ECO:0000256" key="4">
    <source>
        <dbReference type="ARBA" id="ARBA00022723"/>
    </source>
</evidence>
<dbReference type="SUPFAM" id="SSF48264">
    <property type="entry name" value="Cytochrome P450"/>
    <property type="match status" value="1"/>
</dbReference>
<dbReference type="InterPro" id="IPR036396">
    <property type="entry name" value="Cyt_P450_sf"/>
</dbReference>
<dbReference type="Proteomes" id="UP001323405">
    <property type="component" value="Unassembled WGS sequence"/>
</dbReference>
<evidence type="ECO:0000256" key="3">
    <source>
        <dbReference type="ARBA" id="ARBA00022617"/>
    </source>
</evidence>
<keyword evidence="8" id="KW-0472">Membrane</keyword>